<evidence type="ECO:0000313" key="9">
    <source>
        <dbReference type="Proteomes" id="UP000267250"/>
    </source>
</evidence>
<protein>
    <submittedName>
        <fullName evidence="8">Cobalamin biosynthesis protein CbiM</fullName>
    </submittedName>
</protein>
<proteinExistence type="predicted"/>
<reference evidence="8 9" key="1">
    <citation type="submission" date="2016-07" db="EMBL/GenBank/DDBJ databases">
        <title>Genome and transcriptome analysis of iron-reducing fermentative bacteria Anoxybacter fermentans.</title>
        <authorList>
            <person name="Zeng X."/>
            <person name="Shao Z."/>
        </authorList>
    </citation>
    <scope>NUCLEOTIDE SEQUENCE [LARGE SCALE GENOMIC DNA]</scope>
    <source>
        <strain evidence="8 9">DY22613</strain>
    </source>
</reference>
<dbReference type="InterPro" id="IPR002751">
    <property type="entry name" value="CbiM/NikMN"/>
</dbReference>
<dbReference type="EMBL" id="CP016379">
    <property type="protein sequence ID" value="AZR72613.1"/>
    <property type="molecule type" value="Genomic_DNA"/>
</dbReference>
<organism evidence="8 9">
    <name type="scientific">Anoxybacter fermentans</name>
    <dbReference type="NCBI Taxonomy" id="1323375"/>
    <lineage>
        <taxon>Bacteria</taxon>
        <taxon>Bacillati</taxon>
        <taxon>Bacillota</taxon>
        <taxon>Clostridia</taxon>
        <taxon>Halanaerobiales</taxon>
        <taxon>Anoxybacter</taxon>
    </lineage>
</organism>
<dbReference type="GO" id="GO:0005886">
    <property type="term" value="C:plasma membrane"/>
    <property type="evidence" value="ECO:0007669"/>
    <property type="project" value="UniProtKB-SubCell"/>
</dbReference>
<accession>A0A3Q9HPB2</accession>
<keyword evidence="6 7" id="KW-0472">Membrane</keyword>
<feature type="transmembrane region" description="Helical" evidence="7">
    <location>
        <begin position="176"/>
        <end position="195"/>
    </location>
</feature>
<dbReference type="Gene3D" id="1.10.1760.20">
    <property type="match status" value="1"/>
</dbReference>
<dbReference type="Pfam" id="PF01891">
    <property type="entry name" value="CbiM"/>
    <property type="match status" value="1"/>
</dbReference>
<comment type="subcellular location">
    <subcellularLocation>
        <location evidence="1">Cell membrane</location>
        <topology evidence="1">Multi-pass membrane protein</topology>
    </subcellularLocation>
</comment>
<evidence type="ECO:0000256" key="4">
    <source>
        <dbReference type="ARBA" id="ARBA00022692"/>
    </source>
</evidence>
<evidence type="ECO:0000256" key="6">
    <source>
        <dbReference type="ARBA" id="ARBA00023136"/>
    </source>
</evidence>
<feature type="transmembrane region" description="Helical" evidence="7">
    <location>
        <begin position="40"/>
        <end position="60"/>
    </location>
</feature>
<dbReference type="GO" id="GO:0000041">
    <property type="term" value="P:transition metal ion transport"/>
    <property type="evidence" value="ECO:0007669"/>
    <property type="project" value="InterPro"/>
</dbReference>
<feature type="transmembrane region" description="Helical" evidence="7">
    <location>
        <begin position="72"/>
        <end position="97"/>
    </location>
</feature>
<evidence type="ECO:0000256" key="2">
    <source>
        <dbReference type="ARBA" id="ARBA00022448"/>
    </source>
</evidence>
<name>A0A3Q9HPB2_9FIRM</name>
<feature type="transmembrane region" description="Helical" evidence="7">
    <location>
        <begin position="137"/>
        <end position="156"/>
    </location>
</feature>
<feature type="transmembrane region" description="Helical" evidence="7">
    <location>
        <begin position="103"/>
        <end position="125"/>
    </location>
</feature>
<keyword evidence="4 7" id="KW-0812">Transmembrane</keyword>
<keyword evidence="3" id="KW-1003">Cell membrane</keyword>
<dbReference type="Proteomes" id="UP000267250">
    <property type="component" value="Chromosome"/>
</dbReference>
<evidence type="ECO:0000256" key="1">
    <source>
        <dbReference type="ARBA" id="ARBA00004651"/>
    </source>
</evidence>
<dbReference type="PANTHER" id="PTHR34229:SF1">
    <property type="entry name" value="METAL TRANSPORT PROTEIN HI_1621-RELATED"/>
    <property type="match status" value="1"/>
</dbReference>
<evidence type="ECO:0000256" key="7">
    <source>
        <dbReference type="SAM" id="Phobius"/>
    </source>
</evidence>
<keyword evidence="9" id="KW-1185">Reference proteome</keyword>
<dbReference type="RefSeq" id="WP_127015942.1">
    <property type="nucleotide sequence ID" value="NZ_CP016379.1"/>
</dbReference>
<sequence length="215" mass="22982">MHIPDGFLDVKTCVSTYLAVGGSFGFGLKRMKANFKEEQIPLLGLLGAFIFAAQMINLPIAAGTSGHLLGGVLAMLVVGPWAASLIITSILIIQAIFFMDGGVAVLGANILNMAVIQVFAGYWIYWGLKKLIKSYKIRIFISAWAATVISAVAAALELAFSGTIGLHLVLPAMVGWHMLIGLIEGLITLLVVVYLKKVIPEKLDFLKCEGGECCV</sequence>
<keyword evidence="5 7" id="KW-1133">Transmembrane helix</keyword>
<dbReference type="PANTHER" id="PTHR34229">
    <property type="entry name" value="METAL TRANSPORT PROTEIN HI_1621-RELATED"/>
    <property type="match status" value="1"/>
</dbReference>
<evidence type="ECO:0000313" key="8">
    <source>
        <dbReference type="EMBL" id="AZR72613.1"/>
    </source>
</evidence>
<dbReference type="AlphaFoldDB" id="A0A3Q9HPB2"/>
<evidence type="ECO:0000256" key="5">
    <source>
        <dbReference type="ARBA" id="ARBA00022989"/>
    </source>
</evidence>
<dbReference type="OrthoDB" id="5395048at2"/>
<keyword evidence="2" id="KW-0813">Transport</keyword>
<dbReference type="KEGG" id="aft:BBF96_03950"/>
<gene>
    <name evidence="8" type="ORF">BBF96_03950</name>
</gene>
<evidence type="ECO:0000256" key="3">
    <source>
        <dbReference type="ARBA" id="ARBA00022475"/>
    </source>
</evidence>